<evidence type="ECO:0000256" key="2">
    <source>
        <dbReference type="ARBA" id="ARBA00022840"/>
    </source>
</evidence>
<dbReference type="Pfam" id="PF00300">
    <property type="entry name" value="His_Phos_1"/>
    <property type="match status" value="1"/>
</dbReference>
<dbReference type="GO" id="GO:0005524">
    <property type="term" value="F:ATP binding"/>
    <property type="evidence" value="ECO:0007669"/>
    <property type="project" value="UniProtKB-KW"/>
</dbReference>
<dbReference type="InterPro" id="IPR029033">
    <property type="entry name" value="His_PPase_superfam"/>
</dbReference>
<dbReference type="STRING" id="133385.A0A2T9YUB5"/>
<dbReference type="GO" id="GO:0003873">
    <property type="term" value="F:6-phosphofructo-2-kinase activity"/>
    <property type="evidence" value="ECO:0007669"/>
    <property type="project" value="InterPro"/>
</dbReference>
<dbReference type="OrthoDB" id="267323at2759"/>
<accession>A0A2T9YUB5</accession>
<feature type="domain" description="6-phosphofructo-2-kinase" evidence="3">
    <location>
        <begin position="3"/>
        <end position="218"/>
    </location>
</feature>
<dbReference type="Gene3D" id="3.40.50.1240">
    <property type="entry name" value="Phosphoglycerate mutase-like"/>
    <property type="match status" value="1"/>
</dbReference>
<dbReference type="FunFam" id="3.40.50.300:FF:000644">
    <property type="entry name" value="GpmB, Fructose-2,6-bisphosphatase"/>
    <property type="match status" value="1"/>
</dbReference>
<dbReference type="InterPro" id="IPR003094">
    <property type="entry name" value="6Pfruct_kin"/>
</dbReference>
<dbReference type="PANTHER" id="PTHR10606">
    <property type="entry name" value="6-PHOSPHOFRUCTO-2-KINASE/FRUCTOSE-2,6-BISPHOSPHATASE"/>
    <property type="match status" value="1"/>
</dbReference>
<dbReference type="GO" id="GO:0006000">
    <property type="term" value="P:fructose metabolic process"/>
    <property type="evidence" value="ECO:0007669"/>
    <property type="project" value="InterPro"/>
</dbReference>
<dbReference type="SUPFAM" id="SSF52540">
    <property type="entry name" value="P-loop containing nucleoside triphosphate hydrolases"/>
    <property type="match status" value="1"/>
</dbReference>
<dbReference type="PIRSF" id="PIRSF000709">
    <property type="entry name" value="6PFK_2-Ptase"/>
    <property type="match status" value="1"/>
</dbReference>
<dbReference type="InterPro" id="IPR013079">
    <property type="entry name" value="6Phosfructo_kin"/>
</dbReference>
<dbReference type="PANTHER" id="PTHR10606:SF39">
    <property type="entry name" value="6-PHOSPHOFRUCTO-2-KINASE_FRUCTOSE-2,6-BISPHOSPHATASE YLR345W-RELATED"/>
    <property type="match status" value="1"/>
</dbReference>
<evidence type="ECO:0000259" key="3">
    <source>
        <dbReference type="Pfam" id="PF01591"/>
    </source>
</evidence>
<dbReference type="Pfam" id="PF01591">
    <property type="entry name" value="6PF2K"/>
    <property type="match status" value="1"/>
</dbReference>
<comment type="caution">
    <text evidence="4">The sequence shown here is derived from an EMBL/GenBank/DDBJ whole genome shotgun (WGS) entry which is preliminary data.</text>
</comment>
<evidence type="ECO:0000313" key="4">
    <source>
        <dbReference type="EMBL" id="PVU95864.1"/>
    </source>
</evidence>
<evidence type="ECO:0000256" key="1">
    <source>
        <dbReference type="ARBA" id="ARBA00022741"/>
    </source>
</evidence>
<organism evidence="4 5">
    <name type="scientific">Smittium simulii</name>
    <dbReference type="NCBI Taxonomy" id="133385"/>
    <lineage>
        <taxon>Eukaryota</taxon>
        <taxon>Fungi</taxon>
        <taxon>Fungi incertae sedis</taxon>
        <taxon>Zoopagomycota</taxon>
        <taxon>Kickxellomycotina</taxon>
        <taxon>Harpellomycetes</taxon>
        <taxon>Harpellales</taxon>
        <taxon>Legeriomycetaceae</taxon>
        <taxon>Smittium</taxon>
    </lineage>
</organism>
<dbReference type="AlphaFoldDB" id="A0A2T9YUB5"/>
<sequence length="426" mass="49231">MQIVSSQNKTKIAIINVGLPARGKTHSSLSLFRYLSWLGIDCKVFKFAEYRRELYGTDSLFFGSGYEEYNYLSKERMNTQKACFGDLVSYLKQEKGQIAILDGSSLTKQIRASFASELEENGIESLFIEYICDDKKKIEENIRNVKINSPDYIKMSTEEAINDFKKKIENMEPFYETIEEKNISYIKLINLHTRIITNQLKGYLPTRIAFYLMNIQVSNKRVYLAMNGQTVTKTSHDTDPILSEEGTQYANKLRENVLERINALNCENPEHSSDNISLKIWSSLETKSIQTAEPFLSDANLTVRNRMMLREIDLGICNGLSLKDIKEKYPDEFAKYSANPYYHRYPRAESYYDLSTRLEAVIMDLEREESDVLIIASASVLRCIYAYFALNPFSRRVIPSLSFPQLWFIELTPTAYGCVEKKFPLN</sequence>
<reference evidence="4 5" key="1">
    <citation type="journal article" date="2018" name="MBio">
        <title>Comparative Genomics Reveals the Core Gene Toolbox for the Fungus-Insect Symbiosis.</title>
        <authorList>
            <person name="Wang Y."/>
            <person name="Stata M."/>
            <person name="Wang W."/>
            <person name="Stajich J.E."/>
            <person name="White M.M."/>
            <person name="Moncalvo J.M."/>
        </authorList>
    </citation>
    <scope>NUCLEOTIDE SEQUENCE [LARGE SCALE GENOMIC DNA]</scope>
    <source>
        <strain evidence="4 5">SWE-8-4</strain>
    </source>
</reference>
<gene>
    <name evidence="4" type="ORF">BB561_001527</name>
</gene>
<dbReference type="Proteomes" id="UP000245383">
    <property type="component" value="Unassembled WGS sequence"/>
</dbReference>
<dbReference type="EMBL" id="MBFR01000045">
    <property type="protein sequence ID" value="PVU95864.1"/>
    <property type="molecule type" value="Genomic_DNA"/>
</dbReference>
<name>A0A2T9YUB5_9FUNG</name>
<dbReference type="SUPFAM" id="SSF53254">
    <property type="entry name" value="Phosphoglycerate mutase-like"/>
    <property type="match status" value="1"/>
</dbReference>
<dbReference type="GO" id="GO:0005829">
    <property type="term" value="C:cytosol"/>
    <property type="evidence" value="ECO:0007669"/>
    <property type="project" value="TreeGrafter"/>
</dbReference>
<dbReference type="Gene3D" id="3.40.50.300">
    <property type="entry name" value="P-loop containing nucleotide triphosphate hydrolases"/>
    <property type="match status" value="1"/>
</dbReference>
<dbReference type="GO" id="GO:0004331">
    <property type="term" value="F:fructose-2,6-bisphosphate 2-phosphatase activity"/>
    <property type="evidence" value="ECO:0007669"/>
    <property type="project" value="TreeGrafter"/>
</dbReference>
<dbReference type="InterPro" id="IPR013078">
    <property type="entry name" value="His_Pase_superF_clade-1"/>
</dbReference>
<dbReference type="PRINTS" id="PR00991">
    <property type="entry name" value="6PFRUCTKNASE"/>
</dbReference>
<keyword evidence="5" id="KW-1185">Reference proteome</keyword>
<keyword evidence="2" id="KW-0067">ATP-binding</keyword>
<evidence type="ECO:0000313" key="5">
    <source>
        <dbReference type="Proteomes" id="UP000245383"/>
    </source>
</evidence>
<protein>
    <recommendedName>
        <fullName evidence="3">6-phosphofructo-2-kinase domain-containing protein</fullName>
    </recommendedName>
</protein>
<keyword evidence="1" id="KW-0547">Nucleotide-binding</keyword>
<proteinExistence type="predicted"/>
<dbReference type="InterPro" id="IPR027417">
    <property type="entry name" value="P-loop_NTPase"/>
</dbReference>
<dbReference type="GO" id="GO:0006003">
    <property type="term" value="P:fructose 2,6-bisphosphate metabolic process"/>
    <property type="evidence" value="ECO:0007669"/>
    <property type="project" value="InterPro"/>
</dbReference>